<dbReference type="GO" id="GO:0044615">
    <property type="term" value="C:nuclear pore nuclear basket"/>
    <property type="evidence" value="ECO:0007669"/>
    <property type="project" value="TreeGrafter"/>
</dbReference>
<dbReference type="GO" id="GO:0051028">
    <property type="term" value="P:mRNA transport"/>
    <property type="evidence" value="ECO:0007669"/>
    <property type="project" value="UniProtKB-UniRule"/>
</dbReference>
<dbReference type="GO" id="GO:0044613">
    <property type="term" value="C:nuclear pore central transport channel"/>
    <property type="evidence" value="ECO:0007669"/>
    <property type="project" value="TreeGrafter"/>
</dbReference>
<protein>
    <submittedName>
        <fullName evidence="11">Predicted protein</fullName>
    </submittedName>
</protein>
<dbReference type="GO" id="GO:0006999">
    <property type="term" value="P:nuclear pore organization"/>
    <property type="evidence" value="ECO:0007669"/>
    <property type="project" value="TreeGrafter"/>
</dbReference>
<evidence type="ECO:0000256" key="9">
    <source>
        <dbReference type="SAM" id="MobiDB-lite"/>
    </source>
</evidence>
<dbReference type="PANTHER" id="PTHR21527">
    <property type="entry name" value="NUCLEOPORIN NUP35"/>
    <property type="match status" value="1"/>
</dbReference>
<feature type="compositionally biased region" description="Low complexity" evidence="9">
    <location>
        <begin position="63"/>
        <end position="79"/>
    </location>
</feature>
<dbReference type="InterPro" id="IPR035979">
    <property type="entry name" value="RBD_domain_sf"/>
</dbReference>
<evidence type="ECO:0000256" key="4">
    <source>
        <dbReference type="ARBA" id="ARBA00022927"/>
    </source>
</evidence>
<dbReference type="PANTHER" id="PTHR21527:SF6">
    <property type="entry name" value="NUCLEOPORIN NUP35"/>
    <property type="match status" value="1"/>
</dbReference>
<feature type="region of interest" description="Disordered" evidence="9">
    <location>
        <begin position="31"/>
        <end position="345"/>
    </location>
</feature>
<dbReference type="Gene3D" id="3.30.70.330">
    <property type="match status" value="1"/>
</dbReference>
<feature type="compositionally biased region" description="Basic and acidic residues" evidence="9">
    <location>
        <begin position="120"/>
        <end position="147"/>
    </location>
</feature>
<name>C1N3C0_MICPC</name>
<evidence type="ECO:0000256" key="6">
    <source>
        <dbReference type="ARBA" id="ARBA00023132"/>
    </source>
</evidence>
<feature type="compositionally biased region" description="Polar residues" evidence="9">
    <location>
        <begin position="264"/>
        <end position="280"/>
    </location>
</feature>
<dbReference type="RefSeq" id="XP_003062583.1">
    <property type="nucleotide sequence ID" value="XM_003062537.1"/>
</dbReference>
<dbReference type="PROSITE" id="PS51472">
    <property type="entry name" value="RRM_NUP35"/>
    <property type="match status" value="1"/>
</dbReference>
<evidence type="ECO:0000256" key="5">
    <source>
        <dbReference type="ARBA" id="ARBA00023010"/>
    </source>
</evidence>
<gene>
    <name evidence="11" type="ORF">MICPUCDRAFT_48541</name>
</gene>
<evidence type="ECO:0000256" key="3">
    <source>
        <dbReference type="ARBA" id="ARBA00022816"/>
    </source>
</evidence>
<sequence>MASFNFGAAAAPTPGAAAAPSTPLFGGGGIFGGAATPTTGGNIFGGAAPGTAPATGGFGGGAPTTPSLFGPAPGTAPATGGFGGGAATPSLFGGVPQQQQQPQPQPQSQPQPQYPQSAPRRYDSLLDGDAARGDRYGRFAIDPDPRGPDASLVEDPYYDRRGARGPASASRPFAPMLFRSSPSDRRGDPRGHDGGDPYAYSRGGGGGGYYPEDPPHSGYHGDRGGATPGDGWGSRRRSAGRGGYNTAGGGQGYFSGGVGGGTLHTPSTRGLLFSGNTPSGASGGTARRVFGGRGSSAKGDGAGGDGASPKDDGHVGTPWSKGRRRSPRLHASAADAAHTPPQGVTADIGNDCWVTVFGFAPEKVTSALREFQRDGDVVFFDAFDDGEKASSAANWTHVRFATKEGARRALLRNGTMAGGSIVGVKPLDDATRAIVEARHGGIGLASGGGGGGSVVRPSGGAAASARPHRVAPTREGVSLQPRRSFWGKVVEFIFGM</sequence>
<feature type="compositionally biased region" description="Basic and acidic residues" evidence="9">
    <location>
        <begin position="213"/>
        <end position="223"/>
    </location>
</feature>
<evidence type="ECO:0000256" key="1">
    <source>
        <dbReference type="ARBA" id="ARBA00004567"/>
    </source>
</evidence>
<dbReference type="GO" id="GO:0003676">
    <property type="term" value="F:nucleic acid binding"/>
    <property type="evidence" value="ECO:0007669"/>
    <property type="project" value="InterPro"/>
</dbReference>
<keyword evidence="7 8" id="KW-0539">Nucleus</keyword>
<dbReference type="GO" id="GO:0017056">
    <property type="term" value="F:structural constituent of nuclear pore"/>
    <property type="evidence" value="ECO:0007669"/>
    <property type="project" value="TreeGrafter"/>
</dbReference>
<dbReference type="Pfam" id="PF05172">
    <property type="entry name" value="RRM_Nup35"/>
    <property type="match status" value="1"/>
</dbReference>
<evidence type="ECO:0000313" key="11">
    <source>
        <dbReference type="EMBL" id="EEH53402.1"/>
    </source>
</evidence>
<evidence type="ECO:0000259" key="10">
    <source>
        <dbReference type="PROSITE" id="PS51472"/>
    </source>
</evidence>
<organism evidence="12">
    <name type="scientific">Micromonas pusilla (strain CCMP1545)</name>
    <name type="common">Picoplanktonic green alga</name>
    <dbReference type="NCBI Taxonomy" id="564608"/>
    <lineage>
        <taxon>Eukaryota</taxon>
        <taxon>Viridiplantae</taxon>
        <taxon>Chlorophyta</taxon>
        <taxon>Mamiellophyceae</taxon>
        <taxon>Mamiellales</taxon>
        <taxon>Mamiellaceae</taxon>
        <taxon>Micromonas</taxon>
    </lineage>
</organism>
<dbReference type="eggNOG" id="KOG4285">
    <property type="taxonomic scope" value="Eukaryota"/>
</dbReference>
<feature type="compositionally biased region" description="Basic and acidic residues" evidence="9">
    <location>
        <begin position="182"/>
        <end position="195"/>
    </location>
</feature>
<keyword evidence="4" id="KW-0653">Protein transport</keyword>
<evidence type="ECO:0000313" key="12">
    <source>
        <dbReference type="Proteomes" id="UP000001876"/>
    </source>
</evidence>
<dbReference type="OrthoDB" id="511399at2759"/>
<dbReference type="SUPFAM" id="SSF54928">
    <property type="entry name" value="RNA-binding domain, RBD"/>
    <property type="match status" value="1"/>
</dbReference>
<reference evidence="11 12" key="1">
    <citation type="journal article" date="2009" name="Science">
        <title>Green evolution and dynamic adaptations revealed by genomes of the marine picoeukaryotes Micromonas.</title>
        <authorList>
            <person name="Worden A.Z."/>
            <person name="Lee J.H."/>
            <person name="Mock T."/>
            <person name="Rouze P."/>
            <person name="Simmons M.P."/>
            <person name="Aerts A.L."/>
            <person name="Allen A.E."/>
            <person name="Cuvelier M.L."/>
            <person name="Derelle E."/>
            <person name="Everett M.V."/>
            <person name="Foulon E."/>
            <person name="Grimwood J."/>
            <person name="Gundlach H."/>
            <person name="Henrissat B."/>
            <person name="Napoli C."/>
            <person name="McDonald S.M."/>
            <person name="Parker M.S."/>
            <person name="Rombauts S."/>
            <person name="Salamov A."/>
            <person name="Von Dassow P."/>
            <person name="Badger J.H."/>
            <person name="Coutinho P.M."/>
            <person name="Demir E."/>
            <person name="Dubchak I."/>
            <person name="Gentemann C."/>
            <person name="Eikrem W."/>
            <person name="Gready J.E."/>
            <person name="John U."/>
            <person name="Lanier W."/>
            <person name="Lindquist E.A."/>
            <person name="Lucas S."/>
            <person name="Mayer K.F."/>
            <person name="Moreau H."/>
            <person name="Not F."/>
            <person name="Otillar R."/>
            <person name="Panaud O."/>
            <person name="Pangilinan J."/>
            <person name="Paulsen I."/>
            <person name="Piegu B."/>
            <person name="Poliakov A."/>
            <person name="Robbens S."/>
            <person name="Schmutz J."/>
            <person name="Toulza E."/>
            <person name="Wyss T."/>
            <person name="Zelensky A."/>
            <person name="Zhou K."/>
            <person name="Armbrust E.V."/>
            <person name="Bhattacharya D."/>
            <person name="Goodenough U.W."/>
            <person name="Van de Peer Y."/>
            <person name="Grigoriev I.V."/>
        </authorList>
    </citation>
    <scope>NUCLEOTIDE SEQUENCE [LARGE SCALE GENOMIC DNA]</scope>
    <source>
        <strain evidence="11 12">CCMP1545</strain>
    </source>
</reference>
<dbReference type="KEGG" id="mpp:MICPUCDRAFT_48541"/>
<dbReference type="OMA" id="SAANWTH"/>
<keyword evidence="2 8" id="KW-0813">Transport</keyword>
<evidence type="ECO:0000256" key="2">
    <source>
        <dbReference type="ARBA" id="ARBA00022448"/>
    </source>
</evidence>
<keyword evidence="5" id="KW-0811">Translocation</keyword>
<evidence type="ECO:0000256" key="8">
    <source>
        <dbReference type="PROSITE-ProRule" id="PRU00804"/>
    </source>
</evidence>
<dbReference type="AlphaFoldDB" id="C1N3C0"/>
<dbReference type="InterPro" id="IPR007846">
    <property type="entry name" value="RRM_NUP35_dom"/>
</dbReference>
<dbReference type="GO" id="GO:0005543">
    <property type="term" value="F:phospholipid binding"/>
    <property type="evidence" value="ECO:0007669"/>
    <property type="project" value="TreeGrafter"/>
</dbReference>
<keyword evidence="12" id="KW-1185">Reference proteome</keyword>
<keyword evidence="3 8" id="KW-0509">mRNA transport</keyword>
<dbReference type="Proteomes" id="UP000001876">
    <property type="component" value="Unassembled WGS sequence"/>
</dbReference>
<accession>C1N3C0</accession>
<dbReference type="GO" id="GO:0006607">
    <property type="term" value="P:NLS-bearing protein import into nucleus"/>
    <property type="evidence" value="ECO:0007669"/>
    <property type="project" value="TreeGrafter"/>
</dbReference>
<dbReference type="STRING" id="564608.C1N3C0"/>
<feature type="compositionally biased region" description="Gly residues" evidence="9">
    <location>
        <begin position="240"/>
        <end position="262"/>
    </location>
</feature>
<dbReference type="CDD" id="cd12441">
    <property type="entry name" value="RRM_Nup53_like"/>
    <property type="match status" value="1"/>
</dbReference>
<proteinExistence type="predicted"/>
<comment type="subcellular location">
    <subcellularLocation>
        <location evidence="1">Nucleus</location>
        <location evidence="1">Nuclear pore complex</location>
    </subcellularLocation>
</comment>
<feature type="domain" description="RRM Nup35-type" evidence="10">
    <location>
        <begin position="348"/>
        <end position="434"/>
    </location>
</feature>
<feature type="compositionally biased region" description="Pro residues" evidence="9">
    <location>
        <begin position="103"/>
        <end position="113"/>
    </location>
</feature>
<dbReference type="GeneID" id="9687793"/>
<evidence type="ECO:0000256" key="7">
    <source>
        <dbReference type="ARBA" id="ARBA00023242"/>
    </source>
</evidence>
<dbReference type="EMBL" id="GG663746">
    <property type="protein sequence ID" value="EEH53402.1"/>
    <property type="molecule type" value="Genomic_DNA"/>
</dbReference>
<keyword evidence="6 8" id="KW-0906">Nuclear pore complex</keyword>
<dbReference type="InterPro" id="IPR012677">
    <property type="entry name" value="Nucleotide-bd_a/b_plait_sf"/>
</dbReference>